<gene>
    <name evidence="2" type="ORF">ISN74_19765</name>
</gene>
<accession>A0ABX7H1Y3</accession>
<dbReference type="EMBL" id="CP064030">
    <property type="protein sequence ID" value="QRN56034.1"/>
    <property type="molecule type" value="Genomic_DNA"/>
</dbReference>
<organism evidence="2 3">
    <name type="scientific">Dyella caseinilytica</name>
    <dbReference type="NCBI Taxonomy" id="1849581"/>
    <lineage>
        <taxon>Bacteria</taxon>
        <taxon>Pseudomonadati</taxon>
        <taxon>Pseudomonadota</taxon>
        <taxon>Gammaproteobacteria</taxon>
        <taxon>Lysobacterales</taxon>
        <taxon>Rhodanobacteraceae</taxon>
        <taxon>Dyella</taxon>
    </lineage>
</organism>
<feature type="region of interest" description="Disordered" evidence="1">
    <location>
        <begin position="117"/>
        <end position="138"/>
    </location>
</feature>
<sequence length="336" mass="36598">MQVNNDRLTLTVAKAPQIYLAGVIDADAPQRFDAMVKSGKIVSGSDVYLNATGNDIHAGIALGRLLRENAMTTHLGTQRLPRQSGSVGKPALCTGACAYAYLGGLYRWAPTGADRIGFPAHPANDPAPTNSSTAQQSPDELTSYLKDMDIDPAVLATLLTASSSDTAWLTADQMISTRLANNGRLPLIATYQLQDGAPYLMLNETKRGGEHRMTVQCKKDGITFTAYNSVGADHARQIVARSSRAFVEINHMESDSSQQDNAVVQDQAVVIIRTYPASQLGNLITAHTLGAWVRDRSSTLRYGFEFELDGLDRILKQYYQSCWTYAPWQVQAPQKG</sequence>
<proteinExistence type="predicted"/>
<reference evidence="2 3" key="1">
    <citation type="submission" date="2020-10" db="EMBL/GenBank/DDBJ databases">
        <title>Phylogeny of dyella-like bacteria.</title>
        <authorList>
            <person name="Fu J."/>
        </authorList>
    </citation>
    <scope>NUCLEOTIDE SEQUENCE [LARGE SCALE GENOMIC DNA]</scope>
    <source>
        <strain evidence="2 3">DHOB09</strain>
    </source>
</reference>
<dbReference type="Proteomes" id="UP000663181">
    <property type="component" value="Chromosome"/>
</dbReference>
<keyword evidence="3" id="KW-1185">Reference proteome</keyword>
<name>A0ABX7H1Y3_9GAMM</name>
<protein>
    <submittedName>
        <fullName evidence="2">Uncharacterized protein</fullName>
    </submittedName>
</protein>
<evidence type="ECO:0000313" key="2">
    <source>
        <dbReference type="EMBL" id="QRN56034.1"/>
    </source>
</evidence>
<evidence type="ECO:0000313" key="3">
    <source>
        <dbReference type="Proteomes" id="UP000663181"/>
    </source>
</evidence>
<evidence type="ECO:0000256" key="1">
    <source>
        <dbReference type="SAM" id="MobiDB-lite"/>
    </source>
</evidence>
<feature type="compositionally biased region" description="Polar residues" evidence="1">
    <location>
        <begin position="127"/>
        <end position="138"/>
    </location>
</feature>